<evidence type="ECO:0000313" key="4">
    <source>
        <dbReference type="Proteomes" id="UP000320085"/>
    </source>
</evidence>
<dbReference type="OrthoDB" id="4772204at2"/>
<dbReference type="Pfam" id="PF02517">
    <property type="entry name" value="Rce1-like"/>
    <property type="match status" value="1"/>
</dbReference>
<gene>
    <name evidence="3" type="ORF">FHX52_1633</name>
</gene>
<dbReference type="AlphaFoldDB" id="A0A543PWR0"/>
<dbReference type="EMBL" id="VFQF01000001">
    <property type="protein sequence ID" value="TQN48496.1"/>
    <property type="molecule type" value="Genomic_DNA"/>
</dbReference>
<feature type="transmembrane region" description="Helical" evidence="1">
    <location>
        <begin position="236"/>
        <end position="254"/>
    </location>
</feature>
<evidence type="ECO:0000259" key="2">
    <source>
        <dbReference type="Pfam" id="PF02517"/>
    </source>
</evidence>
<proteinExistence type="predicted"/>
<dbReference type="GO" id="GO:0004175">
    <property type="term" value="F:endopeptidase activity"/>
    <property type="evidence" value="ECO:0007669"/>
    <property type="project" value="UniProtKB-ARBA"/>
</dbReference>
<dbReference type="GO" id="GO:0080120">
    <property type="term" value="P:CAAX-box protein maturation"/>
    <property type="evidence" value="ECO:0007669"/>
    <property type="project" value="UniProtKB-ARBA"/>
</dbReference>
<keyword evidence="1" id="KW-0472">Membrane</keyword>
<accession>A0A543PWR0</accession>
<dbReference type="Proteomes" id="UP000320085">
    <property type="component" value="Unassembled WGS sequence"/>
</dbReference>
<keyword evidence="1" id="KW-1133">Transmembrane helix</keyword>
<keyword evidence="1" id="KW-0812">Transmembrane</keyword>
<sequence>MTRTTVSGAVGQGTGRRLSYVAFAAVIVVYLAIIQVGGLIVRNAFGAERDTMTTTYGVLVSMVLPLGVALLFVYGVVAYLGWWQPVLRDDRPVRLWVMIVPAILVVAILLAINYGALLGKGFAFILVFLLATQLVGWGEEGLFRGIGVTVLRQHGLREGQVALWSSLIFGAAHLSNAIGSGVSALPQALVVSFAGYFFYLTRRVSGGNILNSVLHGLFDFSLLTGTAILANQGSYPGTLAPILVYIVLAVLLLVRRRKIEPAGDPTGGTA</sequence>
<feature type="domain" description="CAAX prenyl protease 2/Lysostaphin resistance protein A-like" evidence="2">
    <location>
        <begin position="123"/>
        <end position="220"/>
    </location>
</feature>
<feature type="transmembrane region" description="Helical" evidence="1">
    <location>
        <begin position="184"/>
        <end position="201"/>
    </location>
</feature>
<feature type="transmembrane region" description="Helical" evidence="1">
    <location>
        <begin position="20"/>
        <end position="41"/>
    </location>
</feature>
<name>A0A543PWR0_9MICO</name>
<feature type="transmembrane region" description="Helical" evidence="1">
    <location>
        <begin position="122"/>
        <end position="140"/>
    </location>
</feature>
<feature type="transmembrane region" description="Helical" evidence="1">
    <location>
        <begin position="213"/>
        <end position="230"/>
    </location>
</feature>
<evidence type="ECO:0000313" key="3">
    <source>
        <dbReference type="EMBL" id="TQN48496.1"/>
    </source>
</evidence>
<feature type="transmembrane region" description="Helical" evidence="1">
    <location>
        <begin position="56"/>
        <end position="83"/>
    </location>
</feature>
<dbReference type="InterPro" id="IPR003675">
    <property type="entry name" value="Rce1/LyrA-like_dom"/>
</dbReference>
<comment type="caution">
    <text evidence="3">The sequence shown here is derived from an EMBL/GenBank/DDBJ whole genome shotgun (WGS) entry which is preliminary data.</text>
</comment>
<dbReference type="RefSeq" id="WP_141821422.1">
    <property type="nucleotide sequence ID" value="NZ_BAAAQC010000006.1"/>
</dbReference>
<reference evidence="3 4" key="1">
    <citation type="submission" date="2019-06" db="EMBL/GenBank/DDBJ databases">
        <title>Sequencing the genomes of 1000 actinobacteria strains.</title>
        <authorList>
            <person name="Klenk H.-P."/>
        </authorList>
    </citation>
    <scope>NUCLEOTIDE SEQUENCE [LARGE SCALE GENOMIC DNA]</scope>
    <source>
        <strain evidence="3 4">DSM 21776</strain>
    </source>
</reference>
<feature type="transmembrane region" description="Helical" evidence="1">
    <location>
        <begin position="95"/>
        <end position="116"/>
    </location>
</feature>
<protein>
    <recommendedName>
        <fullName evidence="2">CAAX prenyl protease 2/Lysostaphin resistance protein A-like domain-containing protein</fullName>
    </recommendedName>
</protein>
<organism evidence="3 4">
    <name type="scientific">Humibacillus xanthopallidus</name>
    <dbReference type="NCBI Taxonomy" id="412689"/>
    <lineage>
        <taxon>Bacteria</taxon>
        <taxon>Bacillati</taxon>
        <taxon>Actinomycetota</taxon>
        <taxon>Actinomycetes</taxon>
        <taxon>Micrococcales</taxon>
        <taxon>Intrasporangiaceae</taxon>
        <taxon>Humibacillus</taxon>
    </lineage>
</organism>
<evidence type="ECO:0000256" key="1">
    <source>
        <dbReference type="SAM" id="Phobius"/>
    </source>
</evidence>